<feature type="region of interest" description="Disordered" evidence="1">
    <location>
        <begin position="145"/>
        <end position="197"/>
    </location>
</feature>
<feature type="region of interest" description="Disordered" evidence="1">
    <location>
        <begin position="110"/>
        <end position="129"/>
    </location>
</feature>
<evidence type="ECO:0000313" key="3">
    <source>
        <dbReference type="Proteomes" id="UP000504636"/>
    </source>
</evidence>
<dbReference type="EMBL" id="MU003708">
    <property type="protein sequence ID" value="KAF2805819.1"/>
    <property type="molecule type" value="Genomic_DNA"/>
</dbReference>
<evidence type="ECO:0000256" key="1">
    <source>
        <dbReference type="SAM" id="MobiDB-lite"/>
    </source>
</evidence>
<accession>A0A6A6YB19</accession>
<reference evidence="4" key="2">
    <citation type="submission" date="2020-04" db="EMBL/GenBank/DDBJ databases">
        <authorList>
            <consortium name="NCBI Genome Project"/>
        </authorList>
    </citation>
    <scope>NUCLEOTIDE SEQUENCE</scope>
    <source>
        <strain evidence="4">CBS 304.34</strain>
    </source>
</reference>
<keyword evidence="3" id="KW-1185">Reference proteome</keyword>
<feature type="compositionally biased region" description="Low complexity" evidence="1">
    <location>
        <begin position="157"/>
        <end position="171"/>
    </location>
</feature>
<dbReference type="Proteomes" id="UP000504636">
    <property type="component" value="Unplaced"/>
</dbReference>
<name>A0A6A6YB19_9PEZI</name>
<gene>
    <name evidence="2 4" type="ORF">BDZ99DRAFT_99110</name>
</gene>
<dbReference type="RefSeq" id="XP_033572783.1">
    <property type="nucleotide sequence ID" value="XM_033729095.1"/>
</dbReference>
<feature type="compositionally biased region" description="Pro residues" evidence="1">
    <location>
        <begin position="145"/>
        <end position="156"/>
    </location>
</feature>
<proteinExistence type="predicted"/>
<dbReference type="AlphaFoldDB" id="A0A6A6YB19"/>
<protein>
    <submittedName>
        <fullName evidence="2 4">Uncharacterized protein</fullName>
    </submittedName>
</protein>
<evidence type="ECO:0000313" key="2">
    <source>
        <dbReference type="EMBL" id="KAF2805819.1"/>
    </source>
</evidence>
<organism evidence="2">
    <name type="scientific">Mytilinidion resinicola</name>
    <dbReference type="NCBI Taxonomy" id="574789"/>
    <lineage>
        <taxon>Eukaryota</taxon>
        <taxon>Fungi</taxon>
        <taxon>Dikarya</taxon>
        <taxon>Ascomycota</taxon>
        <taxon>Pezizomycotina</taxon>
        <taxon>Dothideomycetes</taxon>
        <taxon>Pleosporomycetidae</taxon>
        <taxon>Mytilinidiales</taxon>
        <taxon>Mytilinidiaceae</taxon>
        <taxon>Mytilinidion</taxon>
    </lineage>
</organism>
<evidence type="ECO:0000313" key="4">
    <source>
        <dbReference type="RefSeq" id="XP_033572783.1"/>
    </source>
</evidence>
<reference evidence="2 4" key="1">
    <citation type="journal article" date="2020" name="Stud. Mycol.">
        <title>101 Dothideomycetes genomes: a test case for predicting lifestyles and emergence of pathogens.</title>
        <authorList>
            <person name="Haridas S."/>
            <person name="Albert R."/>
            <person name="Binder M."/>
            <person name="Bloem J."/>
            <person name="Labutti K."/>
            <person name="Salamov A."/>
            <person name="Andreopoulos B."/>
            <person name="Baker S."/>
            <person name="Barry K."/>
            <person name="Bills G."/>
            <person name="Bluhm B."/>
            <person name="Cannon C."/>
            <person name="Castanera R."/>
            <person name="Culley D."/>
            <person name="Daum C."/>
            <person name="Ezra D."/>
            <person name="Gonzalez J."/>
            <person name="Henrissat B."/>
            <person name="Kuo A."/>
            <person name="Liang C."/>
            <person name="Lipzen A."/>
            <person name="Lutzoni F."/>
            <person name="Magnuson J."/>
            <person name="Mondo S."/>
            <person name="Nolan M."/>
            <person name="Ohm R."/>
            <person name="Pangilinan J."/>
            <person name="Park H.-J."/>
            <person name="Ramirez L."/>
            <person name="Alfaro M."/>
            <person name="Sun H."/>
            <person name="Tritt A."/>
            <person name="Yoshinaga Y."/>
            <person name="Zwiers L.-H."/>
            <person name="Turgeon B."/>
            <person name="Goodwin S."/>
            <person name="Spatafora J."/>
            <person name="Crous P."/>
            <person name="Grigoriev I."/>
        </authorList>
    </citation>
    <scope>NUCLEOTIDE SEQUENCE</scope>
    <source>
        <strain evidence="2 4">CBS 304.34</strain>
    </source>
</reference>
<dbReference type="GeneID" id="54469988"/>
<reference evidence="4" key="3">
    <citation type="submission" date="2025-04" db="UniProtKB">
        <authorList>
            <consortium name="RefSeq"/>
        </authorList>
    </citation>
    <scope>IDENTIFICATION</scope>
    <source>
        <strain evidence="4">CBS 304.34</strain>
    </source>
</reference>
<sequence length="197" mass="21773">MLSAARRARCARRCRGACCTHTAVNPSHLIWATRGGHCEPNPPPYSYNTSATPAPRPPHRQCSARDERGVIINRCNPACHRLPSPSNGASRHPLYQVPVRFTVDPIRPAWHTPIPETSNPSSRHRQCTTHRHRFSAACIPAPTPRPCPASPYPSTPPTSSRTRSCLPSTCRPDSPSKTSRSSFRARPTFPRNRSSCT</sequence>